<proteinExistence type="predicted"/>
<dbReference type="AlphaFoldDB" id="A0A4Q7KJ00"/>
<sequence>MSSSIITNALHTLEQAGVRLDSGMSDAELDAVQEKFGFRFCRDHRELLATAVPVGERWHDWRRDDEQSLRGALAWPIESALFDVDTNDFWAPPWGERPADLAERLAVARRKLEAAPTLVPLYAHRYMPAGSTNPGSPVFSVYQTDVIYYGFDLENYVAREFANSPAHGQTQEWVPFWSDLAEGTWDNLGEDDE</sequence>
<evidence type="ECO:0000313" key="2">
    <source>
        <dbReference type="Proteomes" id="UP000294257"/>
    </source>
</evidence>
<comment type="caution">
    <text evidence="1">The sequence shown here is derived from an EMBL/GenBank/DDBJ whole genome shotgun (WGS) entry which is preliminary data.</text>
</comment>
<reference evidence="1 2" key="1">
    <citation type="submission" date="2019-02" db="EMBL/GenBank/DDBJ databases">
        <title>Genomic Encyclopedia of Type Strains, Phase IV (KMG-IV): sequencing the most valuable type-strain genomes for metagenomic binning, comparative biology and taxonomic classification.</title>
        <authorList>
            <person name="Goeker M."/>
        </authorList>
    </citation>
    <scope>NUCLEOTIDE SEQUENCE [LARGE SCALE GENOMIC DNA]</scope>
    <source>
        <strain evidence="1 2">DSM 101727</strain>
    </source>
</reference>
<evidence type="ECO:0008006" key="3">
    <source>
        <dbReference type="Google" id="ProtNLM"/>
    </source>
</evidence>
<dbReference type="RefSeq" id="WP_130346383.1">
    <property type="nucleotide sequence ID" value="NZ_SGWQ01000008.1"/>
</dbReference>
<gene>
    <name evidence="1" type="ORF">EV193_108270</name>
</gene>
<dbReference type="OrthoDB" id="264195at2"/>
<name>A0A4Q7KJ00_9PSEU</name>
<dbReference type="PANTHER" id="PTHR32011:SF2">
    <property type="entry name" value="OS08G0472400 PROTEIN"/>
    <property type="match status" value="1"/>
</dbReference>
<dbReference type="Proteomes" id="UP000294257">
    <property type="component" value="Unassembled WGS sequence"/>
</dbReference>
<organism evidence="1 2">
    <name type="scientific">Herbihabitans rhizosphaerae</name>
    <dbReference type="NCBI Taxonomy" id="1872711"/>
    <lineage>
        <taxon>Bacteria</taxon>
        <taxon>Bacillati</taxon>
        <taxon>Actinomycetota</taxon>
        <taxon>Actinomycetes</taxon>
        <taxon>Pseudonocardiales</taxon>
        <taxon>Pseudonocardiaceae</taxon>
        <taxon>Herbihabitans</taxon>
    </lineage>
</organism>
<keyword evidence="2" id="KW-1185">Reference proteome</keyword>
<dbReference type="PANTHER" id="PTHR32011">
    <property type="entry name" value="OS08G0472400 PROTEIN"/>
    <property type="match status" value="1"/>
</dbReference>
<dbReference type="EMBL" id="SGWQ01000008">
    <property type="protein sequence ID" value="RZS34920.1"/>
    <property type="molecule type" value="Genomic_DNA"/>
</dbReference>
<accession>A0A4Q7KJ00</accession>
<protein>
    <recommendedName>
        <fullName evidence="3">SMI1/KNR4 family protein</fullName>
    </recommendedName>
</protein>
<evidence type="ECO:0000313" key="1">
    <source>
        <dbReference type="EMBL" id="RZS34920.1"/>
    </source>
</evidence>